<sequence>MNGIAIRPATEDELGTVAQLRWNWVLENNGPPAVTREEFMDGFASWARENAVTHRCVVMVRDDEIIGMAWLAVIQRVPTARSRARATVTVRLRTNARFTRSGYVCPGREASTKCPPRGGLVAFSPARSCGIRPGSASLPRTVQGRGAPSTTGGRAPFEGGPDNTGRM</sequence>
<evidence type="ECO:0000256" key="1">
    <source>
        <dbReference type="SAM" id="MobiDB-lite"/>
    </source>
</evidence>
<dbReference type="InterPro" id="IPR016181">
    <property type="entry name" value="Acyl_CoA_acyltransferase"/>
</dbReference>
<dbReference type="EMBL" id="FZNW01000014">
    <property type="protein sequence ID" value="SNR66881.1"/>
    <property type="molecule type" value="Genomic_DNA"/>
</dbReference>
<dbReference type="AlphaFoldDB" id="A0A238Y7X9"/>
<feature type="region of interest" description="Disordered" evidence="1">
    <location>
        <begin position="133"/>
        <end position="167"/>
    </location>
</feature>
<evidence type="ECO:0000313" key="3">
    <source>
        <dbReference type="Proteomes" id="UP000198348"/>
    </source>
</evidence>
<proteinExistence type="predicted"/>
<name>A0A238Y7X9_9PSEU</name>
<gene>
    <name evidence="2" type="ORF">SAMN06265360_11413</name>
</gene>
<accession>A0A238Y7X9</accession>
<protein>
    <submittedName>
        <fullName evidence="2">Uncharacterized protein</fullName>
    </submittedName>
</protein>
<organism evidence="2 3">
    <name type="scientific">Haloechinothrix alba</name>
    <dbReference type="NCBI Taxonomy" id="664784"/>
    <lineage>
        <taxon>Bacteria</taxon>
        <taxon>Bacillati</taxon>
        <taxon>Actinomycetota</taxon>
        <taxon>Actinomycetes</taxon>
        <taxon>Pseudonocardiales</taxon>
        <taxon>Pseudonocardiaceae</taxon>
        <taxon>Haloechinothrix</taxon>
    </lineage>
</organism>
<dbReference type="SUPFAM" id="SSF55729">
    <property type="entry name" value="Acyl-CoA N-acyltransferases (Nat)"/>
    <property type="match status" value="1"/>
</dbReference>
<dbReference type="Proteomes" id="UP000198348">
    <property type="component" value="Unassembled WGS sequence"/>
</dbReference>
<evidence type="ECO:0000313" key="2">
    <source>
        <dbReference type="EMBL" id="SNR66881.1"/>
    </source>
</evidence>
<reference evidence="2 3" key="1">
    <citation type="submission" date="2017-06" db="EMBL/GenBank/DDBJ databases">
        <authorList>
            <person name="Kim H.J."/>
            <person name="Triplett B.A."/>
        </authorList>
    </citation>
    <scope>NUCLEOTIDE SEQUENCE [LARGE SCALE GENOMIC DNA]</scope>
    <source>
        <strain evidence="2 3">DSM 45207</strain>
    </source>
</reference>
<dbReference type="Gene3D" id="3.40.630.30">
    <property type="match status" value="1"/>
</dbReference>
<keyword evidence="3" id="KW-1185">Reference proteome</keyword>